<accession>A0A2A9D2V4</accession>
<sequence length="264" mass="27759">MANTSHQASHPLTRRRLVHSAAWSMPIVSLAATAPALAASGCHQYVLDYSTWSRTSVSAGSGVATSATGAPITVTVTSTPDTGVTLLDATSGANLRPINTVVDIDPSNTTKRRSLPLFQRAPRNSGQTATVNFTSGGAPIAVRNLTFAIGDIDGTADQHWPHVGQGSYLDAIALTGSFTWSPGRAPMVSGVDVSTGVGSLTTPWSVSKSFQNDIYGTNAAYEVVATYPGPLTSFGLRYTNVLWLDRPGTDQVVVLSRLFFEVCT</sequence>
<reference evidence="2 3" key="1">
    <citation type="submission" date="2017-10" db="EMBL/GenBank/DDBJ databases">
        <title>Sequencing the genomes of 1000 actinobacteria strains.</title>
        <authorList>
            <person name="Klenk H.-P."/>
        </authorList>
    </citation>
    <scope>NUCLEOTIDE SEQUENCE [LARGE SCALE GENOMIC DNA]</scope>
    <source>
        <strain evidence="2 3">DSM 21801</strain>
    </source>
</reference>
<dbReference type="OrthoDB" id="4861362at2"/>
<dbReference type="EMBL" id="PDJD01000001">
    <property type="protein sequence ID" value="PFG21038.1"/>
    <property type="molecule type" value="Genomic_DNA"/>
</dbReference>
<dbReference type="PROSITE" id="PS51318">
    <property type="entry name" value="TAT"/>
    <property type="match status" value="1"/>
</dbReference>
<name>A0A2A9D2V4_9MICO</name>
<keyword evidence="3" id="KW-1185">Reference proteome</keyword>
<evidence type="ECO:0000256" key="1">
    <source>
        <dbReference type="SAM" id="SignalP"/>
    </source>
</evidence>
<feature type="chain" id="PRO_5038603012" evidence="1">
    <location>
        <begin position="39"/>
        <end position="264"/>
    </location>
</feature>
<dbReference type="Proteomes" id="UP000224915">
    <property type="component" value="Unassembled WGS sequence"/>
</dbReference>
<proteinExistence type="predicted"/>
<evidence type="ECO:0000313" key="2">
    <source>
        <dbReference type="EMBL" id="PFG21038.1"/>
    </source>
</evidence>
<keyword evidence="1" id="KW-0732">Signal</keyword>
<gene>
    <name evidence="2" type="ORF">ATL40_2657</name>
</gene>
<protein>
    <submittedName>
        <fullName evidence="2">Uncharacterized protein</fullName>
    </submittedName>
</protein>
<dbReference type="InterPro" id="IPR006311">
    <property type="entry name" value="TAT_signal"/>
</dbReference>
<organism evidence="2 3">
    <name type="scientific">Serinibacter salmoneus</name>
    <dbReference type="NCBI Taxonomy" id="556530"/>
    <lineage>
        <taxon>Bacteria</taxon>
        <taxon>Bacillati</taxon>
        <taxon>Actinomycetota</taxon>
        <taxon>Actinomycetes</taxon>
        <taxon>Micrococcales</taxon>
        <taxon>Beutenbergiaceae</taxon>
        <taxon>Serinibacter</taxon>
    </lineage>
</organism>
<feature type="signal peptide" evidence="1">
    <location>
        <begin position="1"/>
        <end position="38"/>
    </location>
</feature>
<comment type="caution">
    <text evidence="2">The sequence shown here is derived from an EMBL/GenBank/DDBJ whole genome shotgun (WGS) entry which is preliminary data.</text>
</comment>
<dbReference type="AlphaFoldDB" id="A0A2A9D2V4"/>
<evidence type="ECO:0000313" key="3">
    <source>
        <dbReference type="Proteomes" id="UP000224915"/>
    </source>
</evidence>
<dbReference type="RefSeq" id="WP_098469935.1">
    <property type="nucleotide sequence ID" value="NZ_PDJD01000001.1"/>
</dbReference>